<evidence type="ECO:0000313" key="13">
    <source>
        <dbReference type="Proteomes" id="UP000265882"/>
    </source>
</evidence>
<comment type="subcellular location">
    <subcellularLocation>
        <location evidence="8">Cytoplasm</location>
    </subcellularLocation>
</comment>
<dbReference type="AlphaFoldDB" id="A0A3A4NXB7"/>
<feature type="binding site" evidence="8">
    <location>
        <position position="340"/>
    </location>
    <ligand>
        <name>Mg(2+)</name>
        <dbReference type="ChEBI" id="CHEBI:18420"/>
        <label>2</label>
    </ligand>
</feature>
<comment type="caution">
    <text evidence="8">Lacks conserved residue(s) required for the propagation of feature annotation.</text>
</comment>
<feature type="binding site" evidence="8">
    <location>
        <position position="474"/>
    </location>
    <ligand>
        <name>substrate</name>
    </ligand>
</feature>
<gene>
    <name evidence="8 12" type="primary">purL</name>
    <name evidence="12" type="ORF">C4520_02895</name>
</gene>
<accession>A0A3A4NXB7</accession>
<dbReference type="Gene3D" id="3.30.1280.10">
    <property type="entry name" value="Phosphoribosylformylglycinamidine synthase subunit PurS"/>
    <property type="match status" value="1"/>
</dbReference>
<evidence type="ECO:0000256" key="6">
    <source>
        <dbReference type="ARBA" id="ARBA00022840"/>
    </source>
</evidence>
<dbReference type="Pfam" id="PF18072">
    <property type="entry name" value="FGAR-AT_linker"/>
    <property type="match status" value="1"/>
</dbReference>
<evidence type="ECO:0000256" key="5">
    <source>
        <dbReference type="ARBA" id="ARBA00022755"/>
    </source>
</evidence>
<dbReference type="SUPFAM" id="SSF82697">
    <property type="entry name" value="PurS-like"/>
    <property type="match status" value="1"/>
</dbReference>
<dbReference type="Proteomes" id="UP000265882">
    <property type="component" value="Unassembled WGS sequence"/>
</dbReference>
<feature type="binding site" evidence="8">
    <location>
        <position position="502"/>
    </location>
    <ligand>
        <name>Mg(2+)</name>
        <dbReference type="ChEBI" id="CHEBI:18420"/>
        <label>2</label>
    </ligand>
</feature>
<dbReference type="InterPro" id="IPR016188">
    <property type="entry name" value="PurM-like_N"/>
</dbReference>
<dbReference type="InterPro" id="IPR041609">
    <property type="entry name" value="PurL_linker"/>
</dbReference>
<evidence type="ECO:0000256" key="7">
    <source>
        <dbReference type="ARBA" id="ARBA00022842"/>
    </source>
</evidence>
<feature type="domain" description="PurM-like C-terminal" evidence="10">
    <location>
        <begin position="438"/>
        <end position="588"/>
    </location>
</feature>
<evidence type="ECO:0000256" key="8">
    <source>
        <dbReference type="HAMAP-Rule" id="MF_00420"/>
    </source>
</evidence>
<dbReference type="GO" id="GO:0006189">
    <property type="term" value="P:'de novo' IMP biosynthetic process"/>
    <property type="evidence" value="ECO:0007669"/>
    <property type="project" value="UniProtKB-UniRule"/>
</dbReference>
<dbReference type="UniPathway" id="UPA00074">
    <property type="reaction ID" value="UER00128"/>
</dbReference>
<dbReference type="GO" id="GO:0005524">
    <property type="term" value="F:ATP binding"/>
    <property type="evidence" value="ECO:0007669"/>
    <property type="project" value="UniProtKB-UniRule"/>
</dbReference>
<comment type="subunit">
    <text evidence="8">Monomer. Part of the FGAM synthase complex composed of 1 PurL, 1 PurQ and 2 PurS subunits.</text>
</comment>
<keyword evidence="7 8" id="KW-0460">Magnesium</keyword>
<feature type="binding site" evidence="8">
    <location>
        <position position="779"/>
    </location>
    <ligand>
        <name>ATP</name>
        <dbReference type="ChEBI" id="CHEBI:30616"/>
    </ligand>
</feature>
<feature type="domain" description="PurM-like N-terminal" evidence="9">
    <location>
        <begin position="298"/>
        <end position="421"/>
    </location>
</feature>
<dbReference type="InterPro" id="IPR010918">
    <property type="entry name" value="PurM-like_C_dom"/>
</dbReference>
<reference evidence="12 13" key="1">
    <citation type="journal article" date="2017" name="ISME J.">
        <title>Energy and carbon metabolisms in a deep terrestrial subsurface fluid microbial community.</title>
        <authorList>
            <person name="Momper L."/>
            <person name="Jungbluth S.P."/>
            <person name="Lee M.D."/>
            <person name="Amend J.P."/>
        </authorList>
    </citation>
    <scope>NUCLEOTIDE SEQUENCE [LARGE SCALE GENOMIC DNA]</scope>
    <source>
        <strain evidence="12">SURF_5</strain>
    </source>
</reference>
<keyword evidence="4 8" id="KW-0547">Nucleotide-binding</keyword>
<feature type="domain" description="Phosphoribosylformylglycinamidine synthase linker" evidence="11">
    <location>
        <begin position="195"/>
        <end position="253"/>
    </location>
</feature>
<dbReference type="SUPFAM" id="SSF56042">
    <property type="entry name" value="PurM C-terminal domain-like"/>
    <property type="match status" value="2"/>
</dbReference>
<feature type="binding site" evidence="8">
    <location>
        <position position="735"/>
    </location>
    <ligand>
        <name>ATP</name>
        <dbReference type="ChEBI" id="CHEBI:30616"/>
    </ligand>
</feature>
<evidence type="ECO:0000259" key="11">
    <source>
        <dbReference type="Pfam" id="PF18072"/>
    </source>
</evidence>
<keyword evidence="1 8" id="KW-0963">Cytoplasm</keyword>
<dbReference type="PANTHER" id="PTHR43555:SF1">
    <property type="entry name" value="PHOSPHORIBOSYLFORMYLGLYCINAMIDINE SYNTHASE SUBUNIT PURL"/>
    <property type="match status" value="1"/>
</dbReference>
<feature type="active site" description="Proton acceptor" evidence="8">
    <location>
        <position position="318"/>
    </location>
</feature>
<keyword evidence="5 8" id="KW-0658">Purine biosynthesis</keyword>
<dbReference type="Gene3D" id="3.30.1330.10">
    <property type="entry name" value="PurM-like, N-terminal domain"/>
    <property type="match status" value="2"/>
</dbReference>
<feature type="binding site" evidence="8">
    <location>
        <position position="339"/>
    </location>
    <ligand>
        <name>substrate</name>
    </ligand>
</feature>
<sequence length="989" mass="109902">MDLNTYRIEVGLRRDQFDAAGDAIRKNIVEDLHIAVDDARLIRVYTLLTSLRCDDADMLRTHLFADPVIDVSTLDQPLASDFSWVIEIGFKPGVTDNVGKTSREAMIDIFGERADGSTVFTAKQYVLRGRLERAQVERIAGGLLANGLIEQWRIADADEFRRSGGISLPLPLAGTPQPVHVKAFDLAVSDQELIRISREGILSLSLDEMRVIRNYFRSENAIRDRSRYGLSNQPTDVELECIAQTWSEHCKHKIFNAFIDYEDEQGRRQINGLFKTYIRRSTDEISKRVPWLVSVFHDNAGVIRFNDRWNLVMKVETHNSPSALDPYGGAVTGIVGVNRDPFGTGKGCRLIFNVDTFCFAPPDYDKPLPPRLLHPKRIFKGVHRGVRDGANQSGIPDVNGSILFDDRYAGKPLVFCGTGGLMPKEILGEPAHEKTALPGDLIVMTGGRIGKDGIHGATFSSEELHSESPTSAVQIGDAITQKKMTDFLLEARDLGLYRAITDNGAGGLSSSVGEMARFSNGCRIELEKAPLKYKGLQPWEILLSEAQERMTLAVDPEKIDRFLELARRRDVEATVLGTFADSGKFEVLYESKVVAHLDMDFLHEGVPRMNLQARWKAPKHEEPDLPEPQDYNRLLEQMLARLNVCSKESFVRQYDHEVQGLSALKPFIGSSNDGPGDAAVLKPLYDSYEGVVVASGICPRYSDLDTYHMTACAIDEAVRNAISVGGRLGYLAGLDNFCWPDPVQSEKTPDGYYKLAQLVRSNMALYDYCTAYDVPCISGKDSMKNDYMIGDIKISVPPTLLFSVLGRIEDVRKVVSMDVKRPSHLVYVVGVTKNELGGSEYFAHHGFIGNSVPRVNSQLARQIYSRVSDAIDRRLIASCHDCSDGGLGVALAESAFAGGFGITADLSAVPQPEPLRADYLLFSESQSRFVITVPPRKAKEFEQMMDGVPFARAGKVTRSPLLVLKNGRQKILSADIFQLKRAWQQPLNW</sequence>
<dbReference type="Gene3D" id="3.90.650.10">
    <property type="entry name" value="PurM-like C-terminal domain"/>
    <property type="match status" value="2"/>
</dbReference>
<dbReference type="EC" id="6.3.5.3" evidence="8"/>
<dbReference type="HAMAP" id="MF_00420">
    <property type="entry name" value="PurL_2"/>
    <property type="match status" value="1"/>
</dbReference>
<keyword evidence="3 8" id="KW-0479">Metal-binding</keyword>
<dbReference type="CDD" id="cd02203">
    <property type="entry name" value="PurL_repeat1"/>
    <property type="match status" value="1"/>
</dbReference>
<comment type="similarity">
    <text evidence="8">Belongs to the FGAMS family.</text>
</comment>
<keyword evidence="2 8" id="KW-0436">Ligase</keyword>
<feature type="domain" description="PurM-like C-terminal" evidence="10">
    <location>
        <begin position="825"/>
        <end position="960"/>
    </location>
</feature>
<dbReference type="GO" id="GO:0005737">
    <property type="term" value="C:cytoplasm"/>
    <property type="evidence" value="ECO:0007669"/>
    <property type="project" value="UniProtKB-SubCell"/>
</dbReference>
<keyword evidence="6 8" id="KW-0067">ATP-binding</keyword>
<dbReference type="InterPro" id="IPR036676">
    <property type="entry name" value="PurM-like_C_sf"/>
</dbReference>
<comment type="catalytic activity">
    <reaction evidence="8">
        <text>N(2)-formyl-N(1)-(5-phospho-beta-D-ribosyl)glycinamide + L-glutamine + ATP + H2O = 2-formamido-N(1)-(5-O-phospho-beta-D-ribosyl)acetamidine + L-glutamate + ADP + phosphate + H(+)</text>
        <dbReference type="Rhea" id="RHEA:17129"/>
        <dbReference type="ChEBI" id="CHEBI:15377"/>
        <dbReference type="ChEBI" id="CHEBI:15378"/>
        <dbReference type="ChEBI" id="CHEBI:29985"/>
        <dbReference type="ChEBI" id="CHEBI:30616"/>
        <dbReference type="ChEBI" id="CHEBI:43474"/>
        <dbReference type="ChEBI" id="CHEBI:58359"/>
        <dbReference type="ChEBI" id="CHEBI:147286"/>
        <dbReference type="ChEBI" id="CHEBI:147287"/>
        <dbReference type="ChEBI" id="CHEBI:456216"/>
        <dbReference type="EC" id="6.3.5.3"/>
    </reaction>
</comment>
<evidence type="ECO:0000256" key="2">
    <source>
        <dbReference type="ARBA" id="ARBA00022598"/>
    </source>
</evidence>
<feature type="binding site" evidence="8">
    <location>
        <position position="782"/>
    </location>
    <ligand>
        <name>substrate</name>
    </ligand>
</feature>
<feature type="binding site" evidence="8">
    <location>
        <position position="314"/>
    </location>
    <ligand>
        <name>ATP</name>
        <dbReference type="ChEBI" id="CHEBI:30616"/>
    </ligand>
</feature>
<dbReference type="PANTHER" id="PTHR43555">
    <property type="entry name" value="PHOSPHORIBOSYLFORMYLGLYCINAMIDINE SYNTHASE SUBUNIT PURL"/>
    <property type="match status" value="1"/>
</dbReference>
<comment type="pathway">
    <text evidence="8">Purine metabolism; IMP biosynthesis via de novo pathway; 5-amino-1-(5-phospho-D-ribosyl)imidazole from N(2)-formyl-N(1)-(5-phospho-D-ribosyl)glycinamide: step 1/2.</text>
</comment>
<feature type="binding site" evidence="8">
    <location>
        <position position="316"/>
    </location>
    <ligand>
        <name>Mg(2+)</name>
        <dbReference type="ChEBI" id="CHEBI:18420"/>
        <label>1</label>
    </ligand>
</feature>
<dbReference type="InterPro" id="IPR036921">
    <property type="entry name" value="PurM-like_N_sf"/>
</dbReference>
<feature type="domain" description="PurM-like N-terminal" evidence="9">
    <location>
        <begin position="676"/>
        <end position="783"/>
    </location>
</feature>
<protein>
    <recommendedName>
        <fullName evidence="8">Phosphoribosylformylglycinamidine synthase subunit PurL</fullName>
        <shortName evidence="8">FGAM synthase</shortName>
        <ecNumber evidence="8">6.3.5.3</ecNumber>
    </recommendedName>
    <alternativeName>
        <fullName evidence="8">Formylglycinamide ribonucleotide amidotransferase subunit II</fullName>
        <shortName evidence="8">FGAR amidotransferase II</shortName>
        <shortName evidence="8">FGAR-AT II</shortName>
    </alternativeName>
    <alternativeName>
        <fullName evidence="8">Glutamine amidotransferase PurL</fullName>
    </alternativeName>
    <alternativeName>
        <fullName evidence="8">Phosphoribosylformylglycinamidine synthase subunit II</fullName>
    </alternativeName>
</protein>
<dbReference type="NCBIfam" id="TIGR01736">
    <property type="entry name" value="FGAM_synth_II"/>
    <property type="match status" value="1"/>
</dbReference>
<dbReference type="EMBL" id="QZKU01000026">
    <property type="protein sequence ID" value="RJP25113.1"/>
    <property type="molecule type" value="Genomic_DNA"/>
</dbReference>
<evidence type="ECO:0000259" key="10">
    <source>
        <dbReference type="Pfam" id="PF02769"/>
    </source>
</evidence>
<dbReference type="InterPro" id="IPR036604">
    <property type="entry name" value="PurS-like_sf"/>
</dbReference>
<dbReference type="SUPFAM" id="SSF55326">
    <property type="entry name" value="PurM N-terminal domain-like"/>
    <property type="match status" value="2"/>
</dbReference>
<dbReference type="GO" id="GO:0004642">
    <property type="term" value="F:phosphoribosylformylglycinamidine synthase activity"/>
    <property type="evidence" value="ECO:0007669"/>
    <property type="project" value="UniProtKB-UniRule"/>
</dbReference>
<dbReference type="Pfam" id="PF00586">
    <property type="entry name" value="AIRS"/>
    <property type="match status" value="2"/>
</dbReference>
<evidence type="ECO:0000256" key="3">
    <source>
        <dbReference type="ARBA" id="ARBA00022723"/>
    </source>
</evidence>
<comment type="caution">
    <text evidence="12">The sequence shown here is derived from an EMBL/GenBank/DDBJ whole genome shotgun (WGS) entry which is preliminary data.</text>
</comment>
<proteinExistence type="inferred from homology"/>
<dbReference type="Pfam" id="PF02769">
    <property type="entry name" value="AIRS_C"/>
    <property type="match status" value="2"/>
</dbReference>
<evidence type="ECO:0000256" key="4">
    <source>
        <dbReference type="ARBA" id="ARBA00022741"/>
    </source>
</evidence>
<dbReference type="InterPro" id="IPR010074">
    <property type="entry name" value="PRibForGlyAmidine_synth_PurL"/>
</dbReference>
<dbReference type="CDD" id="cd02204">
    <property type="entry name" value="PurL_repeat2"/>
    <property type="match status" value="1"/>
</dbReference>
<evidence type="ECO:0000256" key="1">
    <source>
        <dbReference type="ARBA" id="ARBA00022490"/>
    </source>
</evidence>
<organism evidence="12 13">
    <name type="scientific">Abyssobacteria bacterium (strain SURF_5)</name>
    <dbReference type="NCBI Taxonomy" id="2093360"/>
    <lineage>
        <taxon>Bacteria</taxon>
        <taxon>Pseudomonadati</taxon>
        <taxon>Candidatus Hydrogenedentota</taxon>
        <taxon>Candidatus Abyssobacteria</taxon>
    </lineage>
</organism>
<comment type="function">
    <text evidence="8">Part of the phosphoribosylformylglycinamidine synthase complex involved in the purines biosynthetic pathway. Catalyzes the ATP-dependent conversion of formylglycinamide ribonucleotide (FGAR) and glutamine to yield formylglycinamidine ribonucleotide (FGAM) and glutamate. The FGAM synthase complex is composed of three subunits. PurQ produces an ammonia molecule by converting glutamine to glutamate. PurL transfers the ammonia molecule to FGAR to form FGAM in an ATP-dependent manner. PurS interacts with PurQ and PurL and is thought to assist in the transfer of the ammonia molecule from PurQ to PurL.</text>
</comment>
<evidence type="ECO:0000313" key="12">
    <source>
        <dbReference type="EMBL" id="RJP25113.1"/>
    </source>
</evidence>
<evidence type="ECO:0000259" key="9">
    <source>
        <dbReference type="Pfam" id="PF00586"/>
    </source>
</evidence>
<feature type="active site" evidence="8">
    <location>
        <position position="249"/>
    </location>
</feature>
<name>A0A3A4NXB7_ABYX5</name>
<dbReference type="GO" id="GO:0000287">
    <property type="term" value="F:magnesium ion binding"/>
    <property type="evidence" value="ECO:0007669"/>
    <property type="project" value="UniProtKB-UniRule"/>
</dbReference>